<dbReference type="PANTHER" id="PTHR11010">
    <property type="entry name" value="PROTEASE S28 PRO-X CARBOXYPEPTIDASE-RELATED"/>
    <property type="match status" value="1"/>
</dbReference>
<sequence length="531" mass="59499">MATMWTRLIQLLYLAVAAASVVAYRPVAKRQSQGDYPTQNFTMPIDHFHNESRYEPHTNATFEQFYWLDTTNYVPGGPVIILALGEDSPSFDFQWLQKGLLHEIANATGGVAVLWGQRYYSGGNVVPSQQYTTENLRFHSTEQAMADLAYFAERVTFPGLEDRNLTAATTPWIILGGSYGGVISAFTRIQYPDIFWGGLSSSGITVAIDDNWQFFDVIRRYGPPECMKRQQELTNLMDNIYDSGNQTALSELYAAFNVSEASQYPDLADFLGGLLSPWDQTWNYPPEPLDGPGSYCDFITSQTNATVSDAALQTAAHSLVAYANKTATPNVTDLYYPLLNLFLYVQTQYQFCSGQVVAECLDVGFPSPFQWLECTEYGSFATGYTPGTPGRPDALPLVSRTQTLEYSLNQCHSTYNITYNPQLERFNKYGGFNMSYPRLALSTGQLDYYRPLTPLAEFLEDGRTPNPRTKSNGTSSDPEIVIQGGYHEWDFPGLLPNETDYTMPAVVHSAQSREVEAVKLWLQAWNQTHAI</sequence>
<evidence type="ECO:0000313" key="8">
    <source>
        <dbReference type="EMBL" id="KIW32373.1"/>
    </source>
</evidence>
<keyword evidence="3 7" id="KW-0732">Signal</keyword>
<dbReference type="VEuPathDB" id="FungiDB:PV07_03925"/>
<evidence type="ECO:0000256" key="1">
    <source>
        <dbReference type="ARBA" id="ARBA00011079"/>
    </source>
</evidence>
<feature type="region of interest" description="Disordered" evidence="6">
    <location>
        <begin position="460"/>
        <end position="479"/>
    </location>
</feature>
<dbReference type="GO" id="GO:0008239">
    <property type="term" value="F:dipeptidyl-peptidase activity"/>
    <property type="evidence" value="ECO:0007669"/>
    <property type="project" value="TreeGrafter"/>
</dbReference>
<evidence type="ECO:0000256" key="6">
    <source>
        <dbReference type="SAM" id="MobiDB-lite"/>
    </source>
</evidence>
<accession>A0A0D2CMB2</accession>
<organism evidence="8 9">
    <name type="scientific">Cladophialophora immunda</name>
    <dbReference type="NCBI Taxonomy" id="569365"/>
    <lineage>
        <taxon>Eukaryota</taxon>
        <taxon>Fungi</taxon>
        <taxon>Dikarya</taxon>
        <taxon>Ascomycota</taxon>
        <taxon>Pezizomycotina</taxon>
        <taxon>Eurotiomycetes</taxon>
        <taxon>Chaetothyriomycetidae</taxon>
        <taxon>Chaetothyriales</taxon>
        <taxon>Herpotrichiellaceae</taxon>
        <taxon>Cladophialophora</taxon>
    </lineage>
</organism>
<dbReference type="HOGENOM" id="CLU_023630_0_0_1"/>
<dbReference type="PANTHER" id="PTHR11010:SF117">
    <property type="entry name" value="SERINE PROTEASE 16"/>
    <property type="match status" value="1"/>
</dbReference>
<dbReference type="GO" id="GO:0006508">
    <property type="term" value="P:proteolysis"/>
    <property type="evidence" value="ECO:0007669"/>
    <property type="project" value="UniProtKB-KW"/>
</dbReference>
<dbReference type="MEROPS" id="S28.004"/>
<dbReference type="RefSeq" id="XP_016252589.1">
    <property type="nucleotide sequence ID" value="XM_016390687.1"/>
</dbReference>
<dbReference type="GO" id="GO:0070008">
    <property type="term" value="F:serine-type exopeptidase activity"/>
    <property type="evidence" value="ECO:0007669"/>
    <property type="project" value="InterPro"/>
</dbReference>
<dbReference type="EMBL" id="KN847041">
    <property type="protein sequence ID" value="KIW32373.1"/>
    <property type="molecule type" value="Genomic_DNA"/>
</dbReference>
<dbReference type="GeneID" id="27343119"/>
<evidence type="ECO:0000313" key="9">
    <source>
        <dbReference type="Proteomes" id="UP000054466"/>
    </source>
</evidence>
<comment type="similarity">
    <text evidence="1">Belongs to the peptidase S28 family.</text>
</comment>
<proteinExistence type="inferred from homology"/>
<evidence type="ECO:0000256" key="5">
    <source>
        <dbReference type="ARBA" id="ARBA00023180"/>
    </source>
</evidence>
<keyword evidence="2" id="KW-0645">Protease</keyword>
<dbReference type="InterPro" id="IPR029058">
    <property type="entry name" value="AB_hydrolase_fold"/>
</dbReference>
<evidence type="ECO:0000256" key="3">
    <source>
        <dbReference type="ARBA" id="ARBA00022729"/>
    </source>
</evidence>
<gene>
    <name evidence="8" type="ORF">PV07_03925</name>
</gene>
<dbReference type="Gene3D" id="3.40.50.1820">
    <property type="entry name" value="alpha/beta hydrolase"/>
    <property type="match status" value="2"/>
</dbReference>
<evidence type="ECO:0000256" key="4">
    <source>
        <dbReference type="ARBA" id="ARBA00022801"/>
    </source>
</evidence>
<dbReference type="OrthoDB" id="1735038at2759"/>
<dbReference type="AlphaFoldDB" id="A0A0D2CMB2"/>
<feature type="signal peptide" evidence="7">
    <location>
        <begin position="1"/>
        <end position="23"/>
    </location>
</feature>
<dbReference type="Pfam" id="PF05577">
    <property type="entry name" value="Peptidase_S28"/>
    <property type="match status" value="1"/>
</dbReference>
<reference evidence="8 9" key="1">
    <citation type="submission" date="2015-01" db="EMBL/GenBank/DDBJ databases">
        <title>The Genome Sequence of Cladophialophora immunda CBS83496.</title>
        <authorList>
            <consortium name="The Broad Institute Genomics Platform"/>
            <person name="Cuomo C."/>
            <person name="de Hoog S."/>
            <person name="Gorbushina A."/>
            <person name="Stielow B."/>
            <person name="Teixiera M."/>
            <person name="Abouelleil A."/>
            <person name="Chapman S.B."/>
            <person name="Priest M."/>
            <person name="Young S.K."/>
            <person name="Wortman J."/>
            <person name="Nusbaum C."/>
            <person name="Birren B."/>
        </authorList>
    </citation>
    <scope>NUCLEOTIDE SEQUENCE [LARGE SCALE GENOMIC DNA]</scope>
    <source>
        <strain evidence="8 9">CBS 83496</strain>
    </source>
</reference>
<feature type="chain" id="PRO_5002250759" evidence="7">
    <location>
        <begin position="24"/>
        <end position="531"/>
    </location>
</feature>
<keyword evidence="4" id="KW-0378">Hydrolase</keyword>
<name>A0A0D2CMB2_9EURO</name>
<evidence type="ECO:0000256" key="2">
    <source>
        <dbReference type="ARBA" id="ARBA00022670"/>
    </source>
</evidence>
<dbReference type="InterPro" id="IPR008758">
    <property type="entry name" value="Peptidase_S28"/>
</dbReference>
<evidence type="ECO:0000256" key="7">
    <source>
        <dbReference type="SAM" id="SignalP"/>
    </source>
</evidence>
<dbReference type="SUPFAM" id="SSF53474">
    <property type="entry name" value="alpha/beta-Hydrolases"/>
    <property type="match status" value="1"/>
</dbReference>
<dbReference type="Proteomes" id="UP000054466">
    <property type="component" value="Unassembled WGS sequence"/>
</dbReference>
<feature type="compositionally biased region" description="Polar residues" evidence="6">
    <location>
        <begin position="466"/>
        <end position="477"/>
    </location>
</feature>
<keyword evidence="9" id="KW-1185">Reference proteome</keyword>
<keyword evidence="5" id="KW-0325">Glycoprotein</keyword>
<protein>
    <submittedName>
        <fullName evidence="8">Uncharacterized protein</fullName>
    </submittedName>
</protein>